<dbReference type="RefSeq" id="WP_193666660.1">
    <property type="nucleotide sequence ID" value="NZ_CP060035.1"/>
</dbReference>
<accession>A0A7M2GDQ6</accession>
<dbReference type="Proteomes" id="UP000593663">
    <property type="component" value="Chromosome 1"/>
</dbReference>
<dbReference type="EMBL" id="CP060035">
    <property type="protein sequence ID" value="QOT70703.1"/>
    <property type="molecule type" value="Genomic_DNA"/>
</dbReference>
<dbReference type="Gene3D" id="2.40.128.130">
    <property type="entry name" value="Autotransporter beta-domain"/>
    <property type="match status" value="1"/>
</dbReference>
<dbReference type="InterPro" id="IPR036709">
    <property type="entry name" value="Autotransporte_beta_dom_sf"/>
</dbReference>
<dbReference type="PROSITE" id="PS51208">
    <property type="entry name" value="AUTOTRANSPORTER"/>
    <property type="match status" value="1"/>
</dbReference>
<evidence type="ECO:0000313" key="3">
    <source>
        <dbReference type="EMBL" id="QOT70703.1"/>
    </source>
</evidence>
<dbReference type="SUPFAM" id="SSF103515">
    <property type="entry name" value="Autotransporter"/>
    <property type="match status" value="1"/>
</dbReference>
<feature type="domain" description="Autotransporter" evidence="2">
    <location>
        <begin position="1947"/>
        <end position="2223"/>
    </location>
</feature>
<name>A0A7M2GDQ6_SPHSA</name>
<dbReference type="KEGG" id="sbar:H5V43_11250"/>
<keyword evidence="1" id="KW-0732">Signal</keyword>
<dbReference type="InterPro" id="IPR005546">
    <property type="entry name" value="Autotransporte_beta"/>
</dbReference>
<gene>
    <name evidence="3" type="ORF">H5V43_11250</name>
</gene>
<proteinExistence type="predicted"/>
<protein>
    <submittedName>
        <fullName evidence="3">Autotransporter domain-containing protein</fullName>
    </submittedName>
</protein>
<evidence type="ECO:0000256" key="1">
    <source>
        <dbReference type="SAM" id="SignalP"/>
    </source>
</evidence>
<feature type="signal peptide" evidence="1">
    <location>
        <begin position="1"/>
        <end position="30"/>
    </location>
</feature>
<dbReference type="SMART" id="SM00869">
    <property type="entry name" value="Autotransporter"/>
    <property type="match status" value="1"/>
</dbReference>
<reference evidence="4" key="1">
    <citation type="submission" date="2020-08" db="EMBL/GenBank/DDBJ databases">
        <title>Complete genome sequence of Sphingobium barthaii strain KK22, a high-molecular-weight polycyclic aromatic hydrocarbon-degrading soil bacterium.</title>
        <authorList>
            <person name="Mori J.F."/>
            <person name="Kanaly R.A."/>
        </authorList>
    </citation>
    <scope>NUCLEOTIDE SEQUENCE [LARGE SCALE GENOMIC DNA]</scope>
    <source>
        <strain evidence="4">KK22</strain>
    </source>
</reference>
<dbReference type="Pfam" id="PF03797">
    <property type="entry name" value="Autotransporter"/>
    <property type="match status" value="1"/>
</dbReference>
<evidence type="ECO:0000259" key="2">
    <source>
        <dbReference type="PROSITE" id="PS51208"/>
    </source>
</evidence>
<sequence>MNLKNCASKWALLASASVITALGTGSSAQAACTTANGIVTCTGDNQPFTITSDTQTIIAQDATVTGSGLSAIRLNSTRANLVVNGTVSATGAAVLTIQNGDRILNYDPYAGAASPRGYYSYPYLYPTGQARILIGEQGVISGDTGIWIERSSNNYLGGSTASIDNSGLITATSGSAIRGPSGLSGVSYTSITNQESGTIHGIAAPIETITNAGLIDGRGNAAIDVGLRYDSFFASYGLSYIINSGTITSTAGATIIGQHNPLSVNNSGVIGNSNGGQSIHAGSNLYLTNSGTIQGDIVASGASTIDSTAGTIEGDVLLGDGDDIIIAALDENNRLTTGITGQIDGGAGTNAIALTIAADATLTGAPLLPTRFSLLQAGLSNQAKLTLDTNFSGTSRLYVFGTGTLLNQGLIDTQGRAMEAYGSGYSSPLSLQNNGTIKASLRSATDAAVSIDGVSLTNDGSIEATGGAGVLLKSGYGTALTNNGTVSATGSVAILFGGGYSSSATLVNKAGGIIQGDTAAIAILPDSSPYSYASTTITNAGSIIGHVDLTGAASTDRFVMQQGGTVSGDIRLGAGDDSYIFDGTMRDDGFLAGISGVLDGGAGTDQLLAPIKDDAAITLDNTINFETVGLDIAEGKQLSLAGATGGAQLSLYGKGSVDLSLDIAGQNVTLINASGYGFNFPGDSSSLYVQTGTTIVSRSSLNAVFSSAYYGGSAVQLDQLDRFTNEGSITLTQPTNPYGARASAISGGKEVVNKGEILLNGGSAIAGALTVTNSGMIVEVSGGAAAVGVSSFRDLTNSGTIRTSGSAVYAGDYSASTVRNSGTIESTGTRAIIGGYAPTVVVNQAGGTITGGAGLEAIALSGGGAVSNAGTINGDVNLSYSPYGGASYASGAYVDRGGTLNGDLLFGAGNDIFVASSDTLSVMGSIDAGDGVDSFVRAYDASRTVDLNAFPSFPGGFERFGVGALGENTVITFTATNSSIRKHLTLVGDGAIVNQADFSTANPSEQLLTLGYSVDPLNLSGAGSTLNFINQGKISGAVGGYTASFTNEGTISNSASGVTAVELIANSPDGFTFQNSGTIVSPNGSPYFYTTTGVTIQGASDSQIIDNVAIGNSGSITGGLSASFHATEFSFANYGTIEPGLNSYLPSVSLSLGQSYYSGTDTNADKATISNGGSLTNAIDAAIAAKALAFSNGGTIGSSLYGAAVLLTQTAHETRDMTQGLYGAIDQESLSFANSGTLNGSAYLYSSATSIAVANSGTIAVPINSLVELDDPALRIEGNSLGSQTIAFTNSGGISTNRLGASAVSIESDARSVEQLRNGFDETDGPIAGEPTTTIIVTNSGTLIAEGGASYRPATTLPYPWYPSFPESLNLVAALSIDASSGGQSSITLINEAGGIISATGATRNAADVQNPVVAGLENIGSTAFMGRANQITLVNAGTIRGLQGGIVPASLQVDPTASDHDFAGQFLAGAIQTINSADNVTNLATGVITGSVDLGVLDDSMANYGTINGNVYLGEGNDRFTHGLGATLNGTVDGGTGTDALVIDITGGGLLNQATLDKFVNFEEQSITGTGTITTDGPLSIASLVLRDANLTLAAGQTLKTASDTSIVFAEGTNSLVNLGTIAGSLNFTAGTNSFVNRGSIAGPVTLGGGSNSFTLGAGSSVSGPVIANGTDDLLILAAGGTDAAPQESRLSGFTGFERTRQDSGALALSGDFTTGQLILAGGRFIGRTGSVLNAPSILVNQGATFGSAGTVNGNIMVQGALSPGASPGTMTVNGNVALAGSSTTLFEMTPTISDALIINGTLSIAPGATLKITGNRPLTPGVTYELITATSGITGSFATIDKASSVVGFVRQGDHSIDLLGQFVLGSGASGQVTQTVNYLNDLLIAGTATSGILNAAPSLLLADGTVNQAAVARLNAESYASAPQIGIENGLAIASALRTASTSARGEETGLFTFGQTLGGWRRLPGDAALGTARANISTYGALAGIGLGSQTASLGAFVGYIDARQQIGALQARTKAEGIMAGAVAQASLGRFHVAASLSYDGSKADTDRSLLSSSKLSSHYRLRSWTADISLGHAFALNDGWSFEPEVGFTHVSSRRGSASETGDAVWALDVQGRRTKASFLRGALELHGPAEARINPWLSAGVLHQLSGNSSFATAAYAGVSDDLTVAGVSRSRTLATVGAGVNLRVSSAATLFFSGNSEFGAESSGQNLTAGLRIRF</sequence>
<organism evidence="3 4">
    <name type="scientific">Sphingobium fuliginis (strain ATCC 27551)</name>
    <dbReference type="NCBI Taxonomy" id="336203"/>
    <lineage>
        <taxon>Bacteria</taxon>
        <taxon>Pseudomonadati</taxon>
        <taxon>Pseudomonadota</taxon>
        <taxon>Alphaproteobacteria</taxon>
        <taxon>Sphingomonadales</taxon>
        <taxon>Sphingomonadaceae</taxon>
        <taxon>Sphingobium</taxon>
    </lineage>
</organism>
<evidence type="ECO:0000313" key="4">
    <source>
        <dbReference type="Proteomes" id="UP000593663"/>
    </source>
</evidence>
<feature type="chain" id="PRO_5032543571" evidence="1">
    <location>
        <begin position="31"/>
        <end position="2223"/>
    </location>
</feature>